<gene>
    <name evidence="2" type="ORF">BU16DRAFT_486875</name>
</gene>
<evidence type="ECO:0000256" key="1">
    <source>
        <dbReference type="SAM" id="MobiDB-lite"/>
    </source>
</evidence>
<keyword evidence="3" id="KW-1185">Reference proteome</keyword>
<dbReference type="Proteomes" id="UP000799750">
    <property type="component" value="Unassembled WGS sequence"/>
</dbReference>
<feature type="region of interest" description="Disordered" evidence="1">
    <location>
        <begin position="41"/>
        <end position="101"/>
    </location>
</feature>
<feature type="compositionally biased region" description="Basic and acidic residues" evidence="1">
    <location>
        <begin position="50"/>
        <end position="66"/>
    </location>
</feature>
<dbReference type="EMBL" id="MU004189">
    <property type="protein sequence ID" value="KAF2495392.1"/>
    <property type="molecule type" value="Genomic_DNA"/>
</dbReference>
<organism evidence="2 3">
    <name type="scientific">Lophium mytilinum</name>
    <dbReference type="NCBI Taxonomy" id="390894"/>
    <lineage>
        <taxon>Eukaryota</taxon>
        <taxon>Fungi</taxon>
        <taxon>Dikarya</taxon>
        <taxon>Ascomycota</taxon>
        <taxon>Pezizomycotina</taxon>
        <taxon>Dothideomycetes</taxon>
        <taxon>Pleosporomycetidae</taxon>
        <taxon>Mytilinidiales</taxon>
        <taxon>Mytilinidiaceae</taxon>
        <taxon>Lophium</taxon>
    </lineage>
</organism>
<evidence type="ECO:0008006" key="4">
    <source>
        <dbReference type="Google" id="ProtNLM"/>
    </source>
</evidence>
<sequence>MPPRLSFSSCICPSGSFLLPVSARIALRGSQRHLQPWVASSSYTTTVKTPSKEDSSKVKSKQDRSKPKTTKISSRSRFLKQQKRDNVTSRQLPHAGLPEPVRRFRQEIDSGNLHKAMEMLPYLAAGGLMTPHNTLLITALLHNEARKLRRDVLKRDTEKYLSYVRVLVHHIQSRLVSPHHAALVHLISFFKVVAQWQEGVDFWTWCRAQDEAYVDASVYGAAIELLAYHDTMPLESLEELYEEGLTRFPSTFAEYHMSPEAVLPDRTQLTTIAGLPVTLLQGILTARLVRGDWKNAYLALDVAFRLYPTQVPPRIVEVFFYERPLSEAFTVTLMAARSGVILRQGHLGVLQARLNHAMKYNTPEEQISTLRSSVVAMQASLGSGGVLQDGHLSRLIKSFKNLLPSHSKSAYDAQDAEVRDCVTTAVQKIVSDFVDAGMPLNRVNLGSLMSFHGKARASEAIGSIIAEMTAREMKSDEVTCRLLVSAFGDAGDAKSLETCWDILVEFAESKGRQISESDWRTLARATKSANNIAFLEKQLEYLSHTLTTDIREAITRTLETEPTEPEKKGLPMDVAAMAPGMESIYNRVSQLLALFKSGSLLDFKLSPTPLFIDPARPALGSIEDLRIIYDELTTDPRQPPPEDSTVSKPLSPTGFPLDELRFQNWVTILEAMSDAEAYETEKAKLIEEAIDSGNPLQDKVHAPLYRKYSVPETDVVFSSQEELRRHILRLRGVHKTQIA</sequence>
<dbReference type="OrthoDB" id="185373at2759"/>
<dbReference type="InterPro" id="IPR011990">
    <property type="entry name" value="TPR-like_helical_dom_sf"/>
</dbReference>
<dbReference type="AlphaFoldDB" id="A0A6A6QTD7"/>
<evidence type="ECO:0000313" key="3">
    <source>
        <dbReference type="Proteomes" id="UP000799750"/>
    </source>
</evidence>
<evidence type="ECO:0000313" key="2">
    <source>
        <dbReference type="EMBL" id="KAF2495392.1"/>
    </source>
</evidence>
<accession>A0A6A6QTD7</accession>
<proteinExistence type="predicted"/>
<dbReference type="Gene3D" id="1.25.40.10">
    <property type="entry name" value="Tetratricopeptide repeat domain"/>
    <property type="match status" value="1"/>
</dbReference>
<name>A0A6A6QTD7_9PEZI</name>
<protein>
    <recommendedName>
        <fullName evidence="4">Pentatricopeptide repeat protein</fullName>
    </recommendedName>
</protein>
<reference evidence="2" key="1">
    <citation type="journal article" date="2020" name="Stud. Mycol.">
        <title>101 Dothideomycetes genomes: a test case for predicting lifestyles and emergence of pathogens.</title>
        <authorList>
            <person name="Haridas S."/>
            <person name="Albert R."/>
            <person name="Binder M."/>
            <person name="Bloem J."/>
            <person name="Labutti K."/>
            <person name="Salamov A."/>
            <person name="Andreopoulos B."/>
            <person name="Baker S."/>
            <person name="Barry K."/>
            <person name="Bills G."/>
            <person name="Bluhm B."/>
            <person name="Cannon C."/>
            <person name="Castanera R."/>
            <person name="Culley D."/>
            <person name="Daum C."/>
            <person name="Ezra D."/>
            <person name="Gonzalez J."/>
            <person name="Henrissat B."/>
            <person name="Kuo A."/>
            <person name="Liang C."/>
            <person name="Lipzen A."/>
            <person name="Lutzoni F."/>
            <person name="Magnuson J."/>
            <person name="Mondo S."/>
            <person name="Nolan M."/>
            <person name="Ohm R."/>
            <person name="Pangilinan J."/>
            <person name="Park H.-J."/>
            <person name="Ramirez L."/>
            <person name="Alfaro M."/>
            <person name="Sun H."/>
            <person name="Tritt A."/>
            <person name="Yoshinaga Y."/>
            <person name="Zwiers L.-H."/>
            <person name="Turgeon B."/>
            <person name="Goodwin S."/>
            <person name="Spatafora J."/>
            <person name="Crous P."/>
            <person name="Grigoriev I."/>
        </authorList>
    </citation>
    <scope>NUCLEOTIDE SEQUENCE</scope>
    <source>
        <strain evidence="2">CBS 269.34</strain>
    </source>
</reference>